<accession>A0ABS0EE12</accession>
<organism evidence="1 2">
    <name type="scientific">Winogradskyella marina</name>
    <dbReference type="NCBI Taxonomy" id="2785530"/>
    <lineage>
        <taxon>Bacteria</taxon>
        <taxon>Pseudomonadati</taxon>
        <taxon>Bacteroidota</taxon>
        <taxon>Flavobacteriia</taxon>
        <taxon>Flavobacteriales</taxon>
        <taxon>Flavobacteriaceae</taxon>
        <taxon>Winogradskyella</taxon>
    </lineage>
</organism>
<dbReference type="Pfam" id="PF08002">
    <property type="entry name" value="DUF1697"/>
    <property type="match status" value="1"/>
</dbReference>
<proteinExistence type="predicted"/>
<gene>
    <name evidence="1" type="ORF">ITJ86_02180</name>
</gene>
<comment type="caution">
    <text evidence="1">The sequence shown here is derived from an EMBL/GenBank/DDBJ whole genome shotgun (WGS) entry which is preliminary data.</text>
</comment>
<dbReference type="Proteomes" id="UP000611215">
    <property type="component" value="Unassembled WGS sequence"/>
</dbReference>
<dbReference type="Gene3D" id="3.30.70.1280">
    <property type="entry name" value="SP0830-like domains"/>
    <property type="match status" value="1"/>
</dbReference>
<keyword evidence="2" id="KW-1185">Reference proteome</keyword>
<dbReference type="PANTHER" id="PTHR36439:SF1">
    <property type="entry name" value="DUF1697 DOMAIN-CONTAINING PROTEIN"/>
    <property type="match status" value="1"/>
</dbReference>
<sequence length="157" mass="18155">MAVLRELLTKSGFENVKTYIQSGNVIFQSATNGAKVLENKIQNTILDRFEFEVPVLVKTREELSTIFNNCPFAENKKIESYFILLSEIPDKKRLQEVSQKRYPNDDYVILNDCIYLHCENGYGQSKFNLNVFEKKLNVNATARNYKTMVKLLSLSDI</sequence>
<name>A0ABS0EE12_9FLAO</name>
<dbReference type="SUPFAM" id="SSF160379">
    <property type="entry name" value="SP0830-like"/>
    <property type="match status" value="1"/>
</dbReference>
<dbReference type="RefSeq" id="WP_195869960.1">
    <property type="nucleotide sequence ID" value="NZ_JADOET010000001.1"/>
</dbReference>
<dbReference type="EMBL" id="JADOET010000001">
    <property type="protein sequence ID" value="MBF8148685.1"/>
    <property type="molecule type" value="Genomic_DNA"/>
</dbReference>
<evidence type="ECO:0000313" key="2">
    <source>
        <dbReference type="Proteomes" id="UP000611215"/>
    </source>
</evidence>
<dbReference type="PIRSF" id="PIRSF008502">
    <property type="entry name" value="UCP008502"/>
    <property type="match status" value="1"/>
</dbReference>
<dbReference type="InterPro" id="IPR012545">
    <property type="entry name" value="DUF1697"/>
</dbReference>
<protein>
    <submittedName>
        <fullName evidence="1">DUF1697 domain-containing protein</fullName>
    </submittedName>
</protein>
<evidence type="ECO:0000313" key="1">
    <source>
        <dbReference type="EMBL" id="MBF8148685.1"/>
    </source>
</evidence>
<reference evidence="1 2" key="1">
    <citation type="submission" date="2020-11" db="EMBL/GenBank/DDBJ databases">
        <title>Winogradskyella marina sp. nov., isolated from marine sediment.</title>
        <authorList>
            <person name="Bo J."/>
            <person name="Wang S."/>
            <person name="Song X."/>
            <person name="Du Z."/>
        </authorList>
    </citation>
    <scope>NUCLEOTIDE SEQUENCE [LARGE SCALE GENOMIC DNA]</scope>
    <source>
        <strain evidence="1 2">F6397</strain>
    </source>
</reference>
<dbReference type="PANTHER" id="PTHR36439">
    <property type="entry name" value="BLL4334 PROTEIN"/>
    <property type="match status" value="1"/>
</dbReference>